<keyword evidence="4" id="KW-0249">Electron transport</keyword>
<dbReference type="InterPro" id="IPR004452">
    <property type="entry name" value="LutB/LldF"/>
</dbReference>
<accession>D9PZG4</accession>
<dbReference type="PANTHER" id="PTHR47153:SF2">
    <property type="entry name" value="LACTATE UTILIZATION PROTEIN B"/>
    <property type="match status" value="1"/>
</dbReference>
<keyword evidence="1" id="KW-0813">Transport</keyword>
<dbReference type="InParanoid" id="D9PZG4"/>
<dbReference type="PROSITE" id="PS51379">
    <property type="entry name" value="4FE4S_FER_2"/>
    <property type="match status" value="1"/>
</dbReference>
<dbReference type="SUPFAM" id="SSF46548">
    <property type="entry name" value="alpha-helical ferredoxin"/>
    <property type="match status" value="1"/>
</dbReference>
<keyword evidence="3" id="KW-0677">Repeat</keyword>
<dbReference type="PANTHER" id="PTHR47153">
    <property type="entry name" value="LACTATE UTILIZATION PROTEIN B"/>
    <property type="match status" value="1"/>
</dbReference>
<dbReference type="AlphaFoldDB" id="D9PZG4"/>
<evidence type="ECO:0000313" key="6">
    <source>
        <dbReference type="EMBL" id="ADL18452.1"/>
    </source>
</evidence>
<gene>
    <name evidence="6" type="ordered locus">ASAC_0044</name>
</gene>
<evidence type="ECO:0000256" key="3">
    <source>
        <dbReference type="ARBA" id="ARBA00022737"/>
    </source>
</evidence>
<keyword evidence="2" id="KW-0479">Metal-binding</keyword>
<dbReference type="KEGG" id="asc:ASAC_0044"/>
<dbReference type="PROSITE" id="PS00198">
    <property type="entry name" value="4FE4S_FER_1"/>
    <property type="match status" value="2"/>
</dbReference>
<dbReference type="STRING" id="666510.ASAC_0044"/>
<keyword evidence="2" id="KW-0004">4Fe-4S</keyword>
<evidence type="ECO:0000256" key="4">
    <source>
        <dbReference type="ARBA" id="ARBA00022982"/>
    </source>
</evidence>
<dbReference type="eggNOG" id="arCOG00335">
    <property type="taxonomic scope" value="Archaea"/>
</dbReference>
<dbReference type="GO" id="GO:0016491">
    <property type="term" value="F:oxidoreductase activity"/>
    <property type="evidence" value="ECO:0007669"/>
    <property type="project" value="UniProtKB-ARBA"/>
</dbReference>
<feature type="domain" description="4Fe-4S ferredoxin-type" evidence="5">
    <location>
        <begin position="309"/>
        <end position="340"/>
    </location>
</feature>
<dbReference type="Gene3D" id="3.40.50.10420">
    <property type="entry name" value="NagB/RpiA/CoA transferase-like"/>
    <property type="match status" value="1"/>
</dbReference>
<reference evidence="6 7" key="1">
    <citation type="journal article" date="2010" name="Appl. Environ. Microbiol.">
        <title>The genome sequence of the crenarchaeon Acidilobus saccharovorans supports a new order, Acidilobales, and suggests an important ecological role in terrestrial acidic hot springs.</title>
        <authorList>
            <person name="Mardanov A.V."/>
            <person name="Svetlitchnyi V.A."/>
            <person name="Beletsky A.V."/>
            <person name="Prokofeva M.I."/>
            <person name="Bonch-Osmolovskaya E.A."/>
            <person name="Ravin N.V."/>
            <person name="Skryabin K.G."/>
        </authorList>
    </citation>
    <scope>NUCLEOTIDE SEQUENCE [LARGE SCALE GENOMIC DNA]</scope>
    <source>
        <strain evidence="7">DSM 16705 / JCM 18335 / VKM B-2471 / 345-15</strain>
    </source>
</reference>
<evidence type="ECO:0000313" key="7">
    <source>
        <dbReference type="Proteomes" id="UP000000346"/>
    </source>
</evidence>
<dbReference type="InterPro" id="IPR037171">
    <property type="entry name" value="NagB/RpiA_transferase-like"/>
</dbReference>
<sequence length="400" mass="43421">MSDELLEGYARAILRALEDPDLQEALHTYVPGSEERVRRFLESRPDIVQLAREVKAIKEYSIAHMDELIDEAMRSLKSVNAVPHYAADAREARELALSLVGRGKVVVMSKSMTAEELGIREALEEAGNEVWETDLGQLLVQLEGGKPMHSIAPAIHMTVARVAQLLRDRLGLDVSPSDAPQQMVAKVREFLRSKFVSADVGISGGNALAAREGALLLVENEGNIRMVTNLPRLHIAFVGVEKLVPTMLDAFKVILVQAAFAGLYPPTYVSLIAGPSSTGDIGHRRVYGAHGPVEVHVVLVDHGRRAAAKDVVLREQLRCIRCGYCQFVCPVWGQVANNWGGSTYGGPMGVNWTAITEGVDRGAALAMLCLGCGRCDVACPVEIPISGILADLKRRFTSSL</sequence>
<dbReference type="Pfam" id="PF02589">
    <property type="entry name" value="LUD_dom"/>
    <property type="match status" value="1"/>
</dbReference>
<name>D9PZG4_ACIS3</name>
<proteinExistence type="predicted"/>
<dbReference type="RefSeq" id="WP_013265964.1">
    <property type="nucleotide sequence ID" value="NC_014374.1"/>
</dbReference>
<keyword evidence="7" id="KW-1185">Reference proteome</keyword>
<dbReference type="GO" id="GO:0006089">
    <property type="term" value="P:lactate metabolic process"/>
    <property type="evidence" value="ECO:0007669"/>
    <property type="project" value="InterPro"/>
</dbReference>
<dbReference type="InterPro" id="IPR017900">
    <property type="entry name" value="4Fe4S_Fe_S_CS"/>
</dbReference>
<dbReference type="Pfam" id="PF13183">
    <property type="entry name" value="Fer4_8"/>
    <property type="match status" value="1"/>
</dbReference>
<keyword evidence="2" id="KW-0408">Iron</keyword>
<dbReference type="GeneID" id="9498255"/>
<dbReference type="InterPro" id="IPR009051">
    <property type="entry name" value="Helical_ferredxn"/>
</dbReference>
<dbReference type="Gene3D" id="1.10.1060.10">
    <property type="entry name" value="Alpha-helical ferredoxin"/>
    <property type="match status" value="1"/>
</dbReference>
<evidence type="ECO:0000256" key="1">
    <source>
        <dbReference type="ARBA" id="ARBA00022448"/>
    </source>
</evidence>
<dbReference type="InterPro" id="IPR024185">
    <property type="entry name" value="FTHF_cligase-like_sf"/>
</dbReference>
<organism evidence="6 7">
    <name type="scientific">Acidilobus saccharovorans (strain DSM 16705 / JCM 18335 / VKM B-2471 / 345-15)</name>
    <dbReference type="NCBI Taxonomy" id="666510"/>
    <lineage>
        <taxon>Archaea</taxon>
        <taxon>Thermoproteota</taxon>
        <taxon>Thermoprotei</taxon>
        <taxon>Acidilobales</taxon>
        <taxon>Acidilobaceae</taxon>
        <taxon>Acidilobus</taxon>
    </lineage>
</organism>
<keyword evidence="2" id="KW-0411">Iron-sulfur</keyword>
<evidence type="ECO:0000259" key="5">
    <source>
        <dbReference type="PROSITE" id="PS51379"/>
    </source>
</evidence>
<dbReference type="Proteomes" id="UP000000346">
    <property type="component" value="Chromosome"/>
</dbReference>
<evidence type="ECO:0000256" key="2">
    <source>
        <dbReference type="ARBA" id="ARBA00022485"/>
    </source>
</evidence>
<dbReference type="InterPro" id="IPR003741">
    <property type="entry name" value="LUD_dom"/>
</dbReference>
<dbReference type="GO" id="GO:0051539">
    <property type="term" value="F:4 iron, 4 sulfur cluster binding"/>
    <property type="evidence" value="ECO:0007669"/>
    <property type="project" value="UniProtKB-KW"/>
</dbReference>
<protein>
    <recommendedName>
        <fullName evidence="5">4Fe-4S ferredoxin-type domain-containing protein</fullName>
    </recommendedName>
</protein>
<dbReference type="InterPro" id="IPR017896">
    <property type="entry name" value="4Fe4S_Fe-S-bd"/>
</dbReference>
<dbReference type="SUPFAM" id="SSF100950">
    <property type="entry name" value="NagB/RpiA/CoA transferase-like"/>
    <property type="match status" value="1"/>
</dbReference>
<dbReference type="EMBL" id="CP001742">
    <property type="protein sequence ID" value="ADL18452.1"/>
    <property type="molecule type" value="Genomic_DNA"/>
</dbReference>
<dbReference type="HOGENOM" id="CLU_027059_3_0_2"/>